<dbReference type="InterPro" id="IPR038919">
    <property type="entry name" value="STB2/STB2"/>
</dbReference>
<feature type="compositionally biased region" description="Gly residues" evidence="1">
    <location>
        <begin position="1050"/>
        <end position="1059"/>
    </location>
</feature>
<dbReference type="PANTHER" id="PTHR31011:SF2">
    <property type="entry name" value="PROTEIN STB2-RELATED"/>
    <property type="match status" value="1"/>
</dbReference>
<reference evidence="3 4" key="1">
    <citation type="submission" date="2014-04" db="EMBL/GenBank/DDBJ databases">
        <authorList>
            <consortium name="DOE Joint Genome Institute"/>
            <person name="Kuo A."/>
            <person name="Kohler A."/>
            <person name="Jargeat P."/>
            <person name="Nagy L.G."/>
            <person name="Floudas D."/>
            <person name="Copeland A."/>
            <person name="Barry K.W."/>
            <person name="Cichocki N."/>
            <person name="Veneault-Fourrey C."/>
            <person name="LaButti K."/>
            <person name="Lindquist E.A."/>
            <person name="Lipzen A."/>
            <person name="Lundell T."/>
            <person name="Morin E."/>
            <person name="Murat C."/>
            <person name="Sun H."/>
            <person name="Tunlid A."/>
            <person name="Henrissat B."/>
            <person name="Grigoriev I.V."/>
            <person name="Hibbett D.S."/>
            <person name="Martin F."/>
            <person name="Nordberg H.P."/>
            <person name="Cantor M.N."/>
            <person name="Hua S.X."/>
        </authorList>
    </citation>
    <scope>NUCLEOTIDE SEQUENCE [LARGE SCALE GENOMIC DNA]</scope>
    <source>
        <strain evidence="3 4">Ve08.2h10</strain>
    </source>
</reference>
<feature type="region of interest" description="Disordered" evidence="1">
    <location>
        <begin position="978"/>
        <end position="999"/>
    </location>
</feature>
<feature type="compositionally biased region" description="Polar residues" evidence="1">
    <location>
        <begin position="386"/>
        <end position="396"/>
    </location>
</feature>
<protein>
    <recommendedName>
        <fullName evidence="2">STB6-like N-terminal domain-containing protein</fullName>
    </recommendedName>
</protein>
<proteinExistence type="predicted"/>
<feature type="compositionally biased region" description="Basic residues" evidence="1">
    <location>
        <begin position="178"/>
        <end position="188"/>
    </location>
</feature>
<feature type="compositionally biased region" description="Basic and acidic residues" evidence="1">
    <location>
        <begin position="530"/>
        <end position="568"/>
    </location>
</feature>
<dbReference type="PANTHER" id="PTHR31011">
    <property type="entry name" value="PROTEIN STB2-RELATED"/>
    <property type="match status" value="1"/>
</dbReference>
<dbReference type="InParanoid" id="A0A0D0E6K9"/>
<feature type="compositionally biased region" description="Acidic residues" evidence="1">
    <location>
        <begin position="1037"/>
        <end position="1047"/>
    </location>
</feature>
<dbReference type="Proteomes" id="UP000054538">
    <property type="component" value="Unassembled WGS sequence"/>
</dbReference>
<organism evidence="3 4">
    <name type="scientific">Paxillus rubicundulus Ve08.2h10</name>
    <dbReference type="NCBI Taxonomy" id="930991"/>
    <lineage>
        <taxon>Eukaryota</taxon>
        <taxon>Fungi</taxon>
        <taxon>Dikarya</taxon>
        <taxon>Basidiomycota</taxon>
        <taxon>Agaricomycotina</taxon>
        <taxon>Agaricomycetes</taxon>
        <taxon>Agaricomycetidae</taxon>
        <taxon>Boletales</taxon>
        <taxon>Paxilineae</taxon>
        <taxon>Paxillaceae</taxon>
        <taxon>Paxillus</taxon>
    </lineage>
</organism>
<feature type="region of interest" description="Disordered" evidence="1">
    <location>
        <begin position="529"/>
        <end position="568"/>
    </location>
</feature>
<name>A0A0D0E6K9_9AGAM</name>
<dbReference type="EMBL" id="KN824950">
    <property type="protein sequence ID" value="KIK97154.1"/>
    <property type="molecule type" value="Genomic_DNA"/>
</dbReference>
<feature type="compositionally biased region" description="Basic residues" evidence="1">
    <location>
        <begin position="988"/>
        <end position="999"/>
    </location>
</feature>
<gene>
    <name evidence="3" type="ORF">PAXRUDRAFT_136907</name>
</gene>
<evidence type="ECO:0000256" key="1">
    <source>
        <dbReference type="SAM" id="MobiDB-lite"/>
    </source>
</evidence>
<dbReference type="GO" id="GO:0070822">
    <property type="term" value="C:Sin3-type complex"/>
    <property type="evidence" value="ECO:0007669"/>
    <property type="project" value="TreeGrafter"/>
</dbReference>
<evidence type="ECO:0000313" key="4">
    <source>
        <dbReference type="Proteomes" id="UP000054538"/>
    </source>
</evidence>
<feature type="region of interest" description="Disordered" evidence="1">
    <location>
        <begin position="370"/>
        <end position="396"/>
    </location>
</feature>
<keyword evidence="4" id="KW-1185">Reference proteome</keyword>
<dbReference type="Pfam" id="PF25995">
    <property type="entry name" value="STB6_N"/>
    <property type="match status" value="1"/>
</dbReference>
<dbReference type="HOGENOM" id="CLU_010710_0_0_1"/>
<feature type="region of interest" description="Disordered" evidence="1">
    <location>
        <begin position="175"/>
        <end position="194"/>
    </location>
</feature>
<feature type="region of interest" description="Disordered" evidence="1">
    <location>
        <begin position="869"/>
        <end position="890"/>
    </location>
</feature>
<feature type="domain" description="STB6-like N-terminal" evidence="2">
    <location>
        <begin position="8"/>
        <end position="139"/>
    </location>
</feature>
<dbReference type="InterPro" id="IPR059025">
    <property type="entry name" value="STB6_N"/>
</dbReference>
<evidence type="ECO:0000259" key="2">
    <source>
        <dbReference type="Pfam" id="PF25995"/>
    </source>
</evidence>
<reference evidence="4" key="2">
    <citation type="submission" date="2015-01" db="EMBL/GenBank/DDBJ databases">
        <title>Evolutionary Origins and Diversification of the Mycorrhizal Mutualists.</title>
        <authorList>
            <consortium name="DOE Joint Genome Institute"/>
            <consortium name="Mycorrhizal Genomics Consortium"/>
            <person name="Kohler A."/>
            <person name="Kuo A."/>
            <person name="Nagy L.G."/>
            <person name="Floudas D."/>
            <person name="Copeland A."/>
            <person name="Barry K.W."/>
            <person name="Cichocki N."/>
            <person name="Veneault-Fourrey C."/>
            <person name="LaButti K."/>
            <person name="Lindquist E.A."/>
            <person name="Lipzen A."/>
            <person name="Lundell T."/>
            <person name="Morin E."/>
            <person name="Murat C."/>
            <person name="Riley R."/>
            <person name="Ohm R."/>
            <person name="Sun H."/>
            <person name="Tunlid A."/>
            <person name="Henrissat B."/>
            <person name="Grigoriev I.V."/>
            <person name="Hibbett D.S."/>
            <person name="Martin F."/>
        </authorList>
    </citation>
    <scope>NUCLEOTIDE SEQUENCE [LARGE SCALE GENOMIC DNA]</scope>
    <source>
        <strain evidence="4">Ve08.2h10</strain>
    </source>
</reference>
<dbReference type="AlphaFoldDB" id="A0A0D0E6K9"/>
<accession>A0A0D0E6K9</accession>
<dbReference type="OrthoDB" id="19806at2759"/>
<sequence>MEGLDGERWIGRKYRFEIVTERMELTGYQVYAVEKWIVERARPVTVLTVYTGDPLHKIVVTALSPVSTMTYPEAEAEFKAAVHHLRKQDGARPKEIPQGTLMVTSLAHFRSDYTIVHIPDGDFLGVQERLYSNINLLRMGCSGRSAVTLEEPSDTTKDRFKSTYFLSDGPPPAGAFRAKSHSRTHTRTYSHPATGLSLAVPEASTATLSASHQSQVISLSHPNASQTGLGTQGGSRHPHFTLYVLEFVKLLQAALAICGMFPLSPPHLPGPTFDGLLCDVTVDGLRRWVAEVGESLIGFESTGRIADPSVVAALLSFVLSTRNKLASSVQSVTKDPFLHPHDFLCVLSSYAHSQYVTNGSTPTLPALITSQFPGQPGHLSPGHGNESATSPTTSPVMANPPFVSQATSSTFNLPSFSTPTVYPHSFSPPPPASHSALVPTPITYLTLALHNSLLSQQDAKIRHSDPRRVHRVLLSKLELTSDSEGTDEERKGLGGRVMGFVGRVSVSAGPGAVGAPTAEFGTFVRGVVSGREREREREKERGKEKERERDKEKSSKDGESFKERVESADEERIGGSLRALWSGKVEGLVRMRERAEGKGWVHRGKECERQRVLDKESDRDWGKHKYRDRLTLSDVDDALMKTIGEDEFVFGGAWSGKVQKKLEMWTRINRSKKSVDLSPPTRSVGRTSSVAIPLSAQSSSSGHVYPASELKGLGVPAVILSQGNGEEDEPLSSGQVSPISVSRTHNPFVLSPFTDVSSANLPDAEKDKRLNEAIRERADNEMGERGRIRRRHTFNDLRSVRDVHVLRTDRMCIDVELCGQVLIMRRREAHLEGVVKCLEHLTTALAHNSTSLRNTYNIHKPIIDALTSSSPPSAYHQSSSHPGEPATLPTTSPTFPISPISPTLLRYNLHAHSPPALTPLMVALHALPVPPPVPALQYEAAQLRVDDMWASAREVRRKVWELRGVVFGRESVLGVGRAGSGASEVGARGRRAGKGKGRRRCTSQWRLDGSERLVDAYGRTESEAEEERAAAAGGDYSEGEDETESEGDMWAGGGDGGAVEGEREAMGPMWLLRVFTSWGARLGFLRRGTEAGVPATREPSPSTTTGGNGGGS</sequence>
<feature type="region of interest" description="Disordered" evidence="1">
    <location>
        <begin position="1089"/>
        <end position="1112"/>
    </location>
</feature>
<evidence type="ECO:0000313" key="3">
    <source>
        <dbReference type="EMBL" id="KIK97154.1"/>
    </source>
</evidence>
<dbReference type="STRING" id="930991.A0A0D0E6K9"/>
<feature type="region of interest" description="Disordered" evidence="1">
    <location>
        <begin position="1018"/>
        <end position="1061"/>
    </location>
</feature>